<evidence type="ECO:0008006" key="3">
    <source>
        <dbReference type="Google" id="ProtNLM"/>
    </source>
</evidence>
<keyword evidence="2" id="KW-1185">Reference proteome</keyword>
<evidence type="ECO:0000313" key="1">
    <source>
        <dbReference type="EMBL" id="QDU59578.1"/>
    </source>
</evidence>
<proteinExistence type="predicted"/>
<evidence type="ECO:0000313" key="2">
    <source>
        <dbReference type="Proteomes" id="UP000317093"/>
    </source>
</evidence>
<dbReference type="RefSeq" id="WP_145254072.1">
    <property type="nucleotide sequence ID" value="NZ_CP036279.1"/>
</dbReference>
<dbReference type="InterPro" id="IPR021375">
    <property type="entry name" value="DUF2997"/>
</dbReference>
<reference evidence="1 2" key="1">
    <citation type="submission" date="2019-02" db="EMBL/GenBank/DDBJ databases">
        <title>Deep-cultivation of Planctomycetes and their phenomic and genomic characterization uncovers novel biology.</title>
        <authorList>
            <person name="Wiegand S."/>
            <person name="Jogler M."/>
            <person name="Boedeker C."/>
            <person name="Pinto D."/>
            <person name="Vollmers J."/>
            <person name="Rivas-Marin E."/>
            <person name="Kohn T."/>
            <person name="Peeters S.H."/>
            <person name="Heuer A."/>
            <person name="Rast P."/>
            <person name="Oberbeckmann S."/>
            <person name="Bunk B."/>
            <person name="Jeske O."/>
            <person name="Meyerdierks A."/>
            <person name="Storesund J.E."/>
            <person name="Kallscheuer N."/>
            <person name="Luecker S."/>
            <person name="Lage O.M."/>
            <person name="Pohl T."/>
            <person name="Merkel B.J."/>
            <person name="Hornburger P."/>
            <person name="Mueller R.-W."/>
            <person name="Bruemmer F."/>
            <person name="Labrenz M."/>
            <person name="Spormann A.M."/>
            <person name="Op den Camp H."/>
            <person name="Overmann J."/>
            <person name="Amann R."/>
            <person name="Jetten M.S.M."/>
            <person name="Mascher T."/>
            <person name="Medema M.H."/>
            <person name="Devos D.P."/>
            <person name="Kaster A.-K."/>
            <person name="Ovreas L."/>
            <person name="Rohde M."/>
            <person name="Galperin M.Y."/>
            <person name="Jogler C."/>
        </authorList>
    </citation>
    <scope>NUCLEOTIDE SEQUENCE [LARGE SCALE GENOMIC DNA]</scope>
    <source>
        <strain evidence="1 2">Pan216</strain>
    </source>
</reference>
<dbReference type="AlphaFoldDB" id="A0A518AXX5"/>
<dbReference type="Pfam" id="PF11211">
    <property type="entry name" value="DUF2997"/>
    <property type="match status" value="1"/>
</dbReference>
<dbReference type="EMBL" id="CP036279">
    <property type="protein sequence ID" value="QDU59578.1"/>
    <property type="molecule type" value="Genomic_DNA"/>
</dbReference>
<name>A0A518AXX5_9BACT</name>
<dbReference type="KEGG" id="knv:Pan216_04080"/>
<dbReference type="Proteomes" id="UP000317093">
    <property type="component" value="Chromosome"/>
</dbReference>
<organism evidence="1 2">
    <name type="scientific">Kolteria novifilia</name>
    <dbReference type="NCBI Taxonomy" id="2527975"/>
    <lineage>
        <taxon>Bacteria</taxon>
        <taxon>Pseudomonadati</taxon>
        <taxon>Planctomycetota</taxon>
        <taxon>Planctomycetia</taxon>
        <taxon>Kolteriales</taxon>
        <taxon>Kolteriaceae</taxon>
        <taxon>Kolteria</taxon>
    </lineage>
</organism>
<accession>A0A518AXX5</accession>
<sequence>MSKTIEIIVEPNGQTRVETKGFSGSECRQASEFIEKGLGQRTAEHVTAEFHQQRACQQRTSQQRG</sequence>
<dbReference type="OrthoDB" id="288620at2"/>
<protein>
    <recommendedName>
        <fullName evidence="3">DUF2997 domain-containing protein</fullName>
    </recommendedName>
</protein>
<gene>
    <name evidence="1" type="ORF">Pan216_04080</name>
</gene>